<feature type="domain" description="HAT C-terminal dimerisation" evidence="1">
    <location>
        <begin position="225"/>
        <end position="296"/>
    </location>
</feature>
<dbReference type="PANTHER" id="PTHR46289">
    <property type="entry name" value="52 KDA REPRESSOR OF THE INHIBITOR OF THE PROTEIN KINASE-LIKE PROTEIN-RELATED"/>
    <property type="match status" value="1"/>
</dbReference>
<keyword evidence="2" id="KW-1185">Reference proteome</keyword>
<evidence type="ECO:0000259" key="1">
    <source>
        <dbReference type="Pfam" id="PF05699"/>
    </source>
</evidence>
<dbReference type="AlphaFoldDB" id="A0A8B8FD52"/>
<gene>
    <name evidence="3" type="primary">LOC112682227</name>
</gene>
<name>A0A8B8FD52_9HEMI</name>
<reference evidence="3" key="1">
    <citation type="submission" date="2025-08" db="UniProtKB">
        <authorList>
            <consortium name="RefSeq"/>
        </authorList>
    </citation>
    <scope>IDENTIFICATION</scope>
    <source>
        <tissue evidence="3">Whole body</tissue>
    </source>
</reference>
<protein>
    <submittedName>
        <fullName evidence="3">Zinc finger MYM-type protein 1-like</fullName>
    </submittedName>
</protein>
<organism evidence="2 3">
    <name type="scientific">Sipha flava</name>
    <name type="common">yellow sugarcane aphid</name>
    <dbReference type="NCBI Taxonomy" id="143950"/>
    <lineage>
        <taxon>Eukaryota</taxon>
        <taxon>Metazoa</taxon>
        <taxon>Ecdysozoa</taxon>
        <taxon>Arthropoda</taxon>
        <taxon>Hexapoda</taxon>
        <taxon>Insecta</taxon>
        <taxon>Pterygota</taxon>
        <taxon>Neoptera</taxon>
        <taxon>Paraneoptera</taxon>
        <taxon>Hemiptera</taxon>
        <taxon>Sternorrhyncha</taxon>
        <taxon>Aphidomorpha</taxon>
        <taxon>Aphidoidea</taxon>
        <taxon>Aphididae</taxon>
        <taxon>Sipha</taxon>
    </lineage>
</organism>
<dbReference type="PANTHER" id="PTHR46289:SF14">
    <property type="entry name" value="DUF4371 DOMAIN-CONTAINING PROTEIN"/>
    <property type="match status" value="1"/>
</dbReference>
<accession>A0A8B8FD52</accession>
<dbReference type="SUPFAM" id="SSF53098">
    <property type="entry name" value="Ribonuclease H-like"/>
    <property type="match status" value="1"/>
</dbReference>
<dbReference type="GO" id="GO:0046983">
    <property type="term" value="F:protein dimerization activity"/>
    <property type="evidence" value="ECO:0007669"/>
    <property type="project" value="InterPro"/>
</dbReference>
<dbReference type="Proteomes" id="UP000694846">
    <property type="component" value="Unplaced"/>
</dbReference>
<dbReference type="InterPro" id="IPR052958">
    <property type="entry name" value="IFN-induced_PKR_regulator"/>
</dbReference>
<evidence type="ECO:0000313" key="3">
    <source>
        <dbReference type="RefSeq" id="XP_025408531.1"/>
    </source>
</evidence>
<dbReference type="RefSeq" id="XP_025408531.1">
    <property type="nucleotide sequence ID" value="XM_025552746.1"/>
</dbReference>
<dbReference type="InterPro" id="IPR008906">
    <property type="entry name" value="HATC_C_dom"/>
</dbReference>
<evidence type="ECO:0000313" key="2">
    <source>
        <dbReference type="Proteomes" id="UP000694846"/>
    </source>
</evidence>
<dbReference type="OrthoDB" id="6629154at2759"/>
<dbReference type="GeneID" id="112682227"/>
<proteinExistence type="predicted"/>
<dbReference type="InterPro" id="IPR012337">
    <property type="entry name" value="RNaseH-like_sf"/>
</dbReference>
<dbReference type="Pfam" id="PF05699">
    <property type="entry name" value="Dimer_Tnp_hAT"/>
    <property type="match status" value="1"/>
</dbReference>
<sequence length="319" mass="37188">MRKALNASWSEIINSLSLIKNNVNEKCITRNEAKGLFKSLQSLETAFLTVFWTYVLEQFNITNKTLQDTVIDIGTASKLYTSLINLIRETRNRFDHFEEQAKTMSGIELYQDAKSRLKKRKVFYDEKSDTDTSMNGREKFKIFTFYVVIDRIASELEKRRQAYDFYYTKFIVFHKLISLSVSEIIEFANKLQECYKDDIEKTFSTECIHFKSYLESSNKQINCISPLQICKLLREDSLTDVYPNIDIVLRIYVCTPISNCTTERSFSCLKRIKNYLRSTMGSEKLNSLAILNIEADLLSTLNCDDLIDAFAEEKVEEKI</sequence>